<accession>A0ABN9WQP1</accession>
<comment type="caution">
    <text evidence="2">The sequence shown here is derived from an EMBL/GenBank/DDBJ whole genome shotgun (WGS) entry which is preliminary data.</text>
</comment>
<keyword evidence="3" id="KW-1185">Reference proteome</keyword>
<gene>
    <name evidence="2" type="ORF">PCOR1329_LOCUS69678</name>
</gene>
<sequence length="232" mass="23793">MQAAPWSSLLGGLALLLAALGLGRARGVQLVDAELLGGDWELEGDLALQTESGVGCYVRLEDQQCVVRALGEKYRRWTAVQKGRDSLAACQGLAHSLDHICQLEPGTVQVSFGEGPPAEAELGAAPSAALERARGLEAAAAEGAAVHLRHGLEAAEAAAGAAGGSAEGGNCLNTAGLAKTKRGHGCVMFQLHPGTCTYAYYYDDADFTAGDMCCACGGGRPGEGRRPEAAAR</sequence>
<feature type="chain" id="PRO_5047317840" evidence="1">
    <location>
        <begin position="26"/>
        <end position="232"/>
    </location>
</feature>
<name>A0ABN9WQP1_9DINO</name>
<evidence type="ECO:0000256" key="1">
    <source>
        <dbReference type="SAM" id="SignalP"/>
    </source>
</evidence>
<protein>
    <submittedName>
        <fullName evidence="2">Uncharacterized protein</fullName>
    </submittedName>
</protein>
<organism evidence="2 3">
    <name type="scientific">Prorocentrum cordatum</name>
    <dbReference type="NCBI Taxonomy" id="2364126"/>
    <lineage>
        <taxon>Eukaryota</taxon>
        <taxon>Sar</taxon>
        <taxon>Alveolata</taxon>
        <taxon>Dinophyceae</taxon>
        <taxon>Prorocentrales</taxon>
        <taxon>Prorocentraceae</taxon>
        <taxon>Prorocentrum</taxon>
    </lineage>
</organism>
<proteinExistence type="predicted"/>
<evidence type="ECO:0000313" key="2">
    <source>
        <dbReference type="EMBL" id="CAK0889016.1"/>
    </source>
</evidence>
<feature type="signal peptide" evidence="1">
    <location>
        <begin position="1"/>
        <end position="25"/>
    </location>
</feature>
<dbReference type="Proteomes" id="UP001189429">
    <property type="component" value="Unassembled WGS sequence"/>
</dbReference>
<evidence type="ECO:0000313" key="3">
    <source>
        <dbReference type="Proteomes" id="UP001189429"/>
    </source>
</evidence>
<reference evidence="2" key="1">
    <citation type="submission" date="2023-10" db="EMBL/GenBank/DDBJ databases">
        <authorList>
            <person name="Chen Y."/>
            <person name="Shah S."/>
            <person name="Dougan E. K."/>
            <person name="Thang M."/>
            <person name="Chan C."/>
        </authorList>
    </citation>
    <scope>NUCLEOTIDE SEQUENCE [LARGE SCALE GENOMIC DNA]</scope>
</reference>
<keyword evidence="1" id="KW-0732">Signal</keyword>
<dbReference type="EMBL" id="CAUYUJ010019159">
    <property type="protein sequence ID" value="CAK0889016.1"/>
    <property type="molecule type" value="Genomic_DNA"/>
</dbReference>